<dbReference type="InterPro" id="IPR028098">
    <property type="entry name" value="Glyco_trans_4-like_N"/>
</dbReference>
<dbReference type="Gene3D" id="3.40.50.2000">
    <property type="entry name" value="Glycogen Phosphorylase B"/>
    <property type="match status" value="2"/>
</dbReference>
<dbReference type="RefSeq" id="WP_168874361.1">
    <property type="nucleotide sequence ID" value="NZ_JABAIA010000003.1"/>
</dbReference>
<dbReference type="GO" id="GO:0016757">
    <property type="term" value="F:glycosyltransferase activity"/>
    <property type="evidence" value="ECO:0007669"/>
    <property type="project" value="UniProtKB-ARBA"/>
</dbReference>
<protein>
    <submittedName>
        <fullName evidence="2">Glycosyltransferase family 4 protein</fullName>
    </submittedName>
</protein>
<dbReference type="Pfam" id="PF13439">
    <property type="entry name" value="Glyco_transf_4"/>
    <property type="match status" value="1"/>
</dbReference>
<dbReference type="EMBL" id="JABAIA010000003">
    <property type="protein sequence ID" value="NLR68450.1"/>
    <property type="molecule type" value="Genomic_DNA"/>
</dbReference>
<gene>
    <name evidence="2" type="ORF">HGH92_29350</name>
</gene>
<evidence type="ECO:0000259" key="1">
    <source>
        <dbReference type="Pfam" id="PF13439"/>
    </source>
</evidence>
<feature type="domain" description="Glycosyltransferase subfamily 4-like N-terminal" evidence="1">
    <location>
        <begin position="18"/>
        <end position="176"/>
    </location>
</feature>
<proteinExistence type="predicted"/>
<organism evidence="2 3">
    <name type="scientific">Chitinophaga varians</name>
    <dbReference type="NCBI Taxonomy" id="2202339"/>
    <lineage>
        <taxon>Bacteria</taxon>
        <taxon>Pseudomonadati</taxon>
        <taxon>Bacteroidota</taxon>
        <taxon>Chitinophagia</taxon>
        <taxon>Chitinophagales</taxon>
        <taxon>Chitinophagaceae</taxon>
        <taxon>Chitinophaga</taxon>
    </lineage>
</organism>
<dbReference type="Proteomes" id="UP000570474">
    <property type="component" value="Unassembled WGS sequence"/>
</dbReference>
<dbReference type="Pfam" id="PF13692">
    <property type="entry name" value="Glyco_trans_1_4"/>
    <property type="match status" value="1"/>
</dbReference>
<reference evidence="2 3" key="1">
    <citation type="submission" date="2020-04" db="EMBL/GenBank/DDBJ databases">
        <authorList>
            <person name="Yin C."/>
        </authorList>
    </citation>
    <scope>NUCLEOTIDE SEQUENCE [LARGE SCALE GENOMIC DNA]</scope>
    <source>
        <strain evidence="2 3">Ae27</strain>
    </source>
</reference>
<evidence type="ECO:0000313" key="3">
    <source>
        <dbReference type="Proteomes" id="UP000570474"/>
    </source>
</evidence>
<keyword evidence="3" id="KW-1185">Reference proteome</keyword>
<accession>A0A847RS20</accession>
<dbReference type="SUPFAM" id="SSF53756">
    <property type="entry name" value="UDP-Glycosyltransferase/glycogen phosphorylase"/>
    <property type="match status" value="1"/>
</dbReference>
<comment type="caution">
    <text evidence="2">The sequence shown here is derived from an EMBL/GenBank/DDBJ whole genome shotgun (WGS) entry which is preliminary data.</text>
</comment>
<dbReference type="PANTHER" id="PTHR12526">
    <property type="entry name" value="GLYCOSYLTRANSFERASE"/>
    <property type="match status" value="1"/>
</dbReference>
<dbReference type="CDD" id="cd03801">
    <property type="entry name" value="GT4_PimA-like"/>
    <property type="match status" value="1"/>
</dbReference>
<sequence length="362" mass="41688">MKPGKIFLVSFSGKSQAGGVERVVYHLDEYFHHKGMRTMLIDETFLVKHTLLGRLFNLLFRHHHFRKRREVYMARYTSAYLWLHKRRNDIVITQGESAPFFPVDVNFIHGCYHLMEKAYWRKEEHLSRISRLQQRNCLSARQVVAVSSRVKQDVVRWYEVPEEKIAVLNNCVDTNRFRPYEKKYSHQRTVLFVGRLISYKGLDILEQLATTIEQSDNWRLLIACNETPDTARFSGFSRTTIKTGLNIDNIATGAYAAADLLILPSMFEGFELVTLEALSTGIPVIGTKVGAISELSDEGFPGVYVLPGHISCADDAILRHFEQLLADFQRTITPQALHEKIAARFGLERYTRELDTILSFDN</sequence>
<evidence type="ECO:0000313" key="2">
    <source>
        <dbReference type="EMBL" id="NLR68450.1"/>
    </source>
</evidence>
<name>A0A847RS20_9BACT</name>
<dbReference type="AlphaFoldDB" id="A0A847RS20"/>
<keyword evidence="2" id="KW-0808">Transferase</keyword>